<name>A0A0H3BVD8_SALNS</name>
<dbReference type="Proteomes" id="UP000008824">
    <property type="component" value="Chromosome"/>
</dbReference>
<dbReference type="EMBL" id="CP001113">
    <property type="protein sequence ID" value="ACF64535.1"/>
    <property type="molecule type" value="Genomic_DNA"/>
</dbReference>
<proteinExistence type="predicted"/>
<reference evidence="1 2" key="1">
    <citation type="journal article" date="2011" name="J. Bacteriol.">
        <title>Comparative genomics of 28 Salmonella enterica isolates: evidence for CRISPR-mediated adaptive sublineage evolution.</title>
        <authorList>
            <person name="Fricke W.F."/>
            <person name="Mammel M.K."/>
            <person name="McDermott P.F."/>
            <person name="Tartera C."/>
            <person name="White D.G."/>
            <person name="Leclerc J.E."/>
            <person name="Ravel J."/>
            <person name="Cebula T.A."/>
        </authorList>
    </citation>
    <scope>NUCLEOTIDE SEQUENCE [LARGE SCALE GENOMIC DNA]</scope>
    <source>
        <strain evidence="1 2">SL254</strain>
    </source>
</reference>
<sequence>MSTPARWSDGVTAALLSYNLMTNLWSTFHWYWHLKLHAKDLAGKWHSHS</sequence>
<dbReference type="KEGG" id="see:SNSL254_A2005"/>
<organism evidence="1 2">
    <name type="scientific">Salmonella newport (strain SL254)</name>
    <dbReference type="NCBI Taxonomy" id="423368"/>
    <lineage>
        <taxon>Bacteria</taxon>
        <taxon>Pseudomonadati</taxon>
        <taxon>Pseudomonadota</taxon>
        <taxon>Gammaproteobacteria</taxon>
        <taxon>Enterobacterales</taxon>
        <taxon>Enterobacteriaceae</taxon>
        <taxon>Salmonella</taxon>
    </lineage>
</organism>
<dbReference type="AlphaFoldDB" id="A0A0H3BVD8"/>
<dbReference type="HOGENOM" id="CLU_3140445_0_0_6"/>
<evidence type="ECO:0000313" key="2">
    <source>
        <dbReference type="Proteomes" id="UP000008824"/>
    </source>
</evidence>
<accession>A0A0H3BVD8</accession>
<evidence type="ECO:0000313" key="1">
    <source>
        <dbReference type="EMBL" id="ACF64535.1"/>
    </source>
</evidence>
<protein>
    <submittedName>
        <fullName evidence="1">Uncharacterized protein</fullName>
    </submittedName>
</protein>
<gene>
    <name evidence="1" type="ordered locus">SNSL254_A2005</name>
</gene>